<gene>
    <name evidence="11" type="primary">rodA</name>
    <name evidence="12" type="ORF">DHM44_10495</name>
</gene>
<dbReference type="Pfam" id="PF01098">
    <property type="entry name" value="FTSW_RODA_SPOVE"/>
    <property type="match status" value="1"/>
</dbReference>
<evidence type="ECO:0000256" key="6">
    <source>
        <dbReference type="ARBA" id="ARBA00022960"/>
    </source>
</evidence>
<comment type="catalytic activity">
    <reaction evidence="11">
        <text>[GlcNAc-(1-&gt;4)-Mur2Ac(oyl-L-Ala-gamma-D-Glu-L-Lys-D-Ala-D-Ala)](n)-di-trans,octa-cis-undecaprenyl diphosphate + beta-D-GlcNAc-(1-&gt;4)-Mur2Ac(oyl-L-Ala-gamma-D-Glu-L-Lys-D-Ala-D-Ala)-di-trans,octa-cis-undecaprenyl diphosphate = [GlcNAc-(1-&gt;4)-Mur2Ac(oyl-L-Ala-gamma-D-Glu-L-Lys-D-Ala-D-Ala)](n+1)-di-trans,octa-cis-undecaprenyl diphosphate + di-trans,octa-cis-undecaprenyl diphosphate + H(+)</text>
        <dbReference type="Rhea" id="RHEA:23708"/>
        <dbReference type="Rhea" id="RHEA-COMP:9602"/>
        <dbReference type="Rhea" id="RHEA-COMP:9603"/>
        <dbReference type="ChEBI" id="CHEBI:15378"/>
        <dbReference type="ChEBI" id="CHEBI:58405"/>
        <dbReference type="ChEBI" id="CHEBI:60033"/>
        <dbReference type="ChEBI" id="CHEBI:78435"/>
        <dbReference type="EC" id="2.4.99.28"/>
    </reaction>
</comment>
<keyword evidence="5 11" id="KW-0812">Transmembrane</keyword>
<evidence type="ECO:0000256" key="3">
    <source>
        <dbReference type="ARBA" id="ARBA00022676"/>
    </source>
</evidence>
<feature type="transmembrane region" description="Helical" evidence="11">
    <location>
        <begin position="72"/>
        <end position="92"/>
    </location>
</feature>
<keyword evidence="4 11" id="KW-0808">Transferase</keyword>
<dbReference type="PANTHER" id="PTHR30474:SF1">
    <property type="entry name" value="PEPTIDOGLYCAN GLYCOSYLTRANSFERASE MRDB"/>
    <property type="match status" value="1"/>
</dbReference>
<dbReference type="GO" id="GO:0051301">
    <property type="term" value="P:cell division"/>
    <property type="evidence" value="ECO:0007669"/>
    <property type="project" value="InterPro"/>
</dbReference>
<protein>
    <recommendedName>
        <fullName evidence="11">Peptidoglycan glycosyltransferase RodA</fullName>
        <shortName evidence="11">PGT</shortName>
        <ecNumber evidence="11">2.4.99.28</ecNumber>
    </recommendedName>
    <alternativeName>
        <fullName evidence="11">Cell elongation protein RodA</fullName>
    </alternativeName>
    <alternativeName>
        <fullName evidence="11">Cell wall polymerase</fullName>
    </alternativeName>
    <alternativeName>
        <fullName evidence="11">Peptidoglycan polymerase</fullName>
        <shortName evidence="11">PG polymerase</shortName>
    </alternativeName>
</protein>
<dbReference type="GO" id="GO:0071555">
    <property type="term" value="P:cell wall organization"/>
    <property type="evidence" value="ECO:0007669"/>
    <property type="project" value="UniProtKB-KW"/>
</dbReference>
<keyword evidence="3 11" id="KW-0328">Glycosyltransferase</keyword>
<evidence type="ECO:0000256" key="9">
    <source>
        <dbReference type="ARBA" id="ARBA00023136"/>
    </source>
</evidence>
<dbReference type="InterPro" id="IPR011923">
    <property type="entry name" value="RodA/MrdB"/>
</dbReference>
<dbReference type="NCBIfam" id="TIGR02210">
    <property type="entry name" value="rodA_shape"/>
    <property type="match status" value="1"/>
</dbReference>
<dbReference type="PROSITE" id="PS00428">
    <property type="entry name" value="FTSW_RODA_SPOVE"/>
    <property type="match status" value="1"/>
</dbReference>
<dbReference type="GO" id="GO:0015648">
    <property type="term" value="F:lipid-linked peptidoglycan transporter activity"/>
    <property type="evidence" value="ECO:0007669"/>
    <property type="project" value="TreeGrafter"/>
</dbReference>
<keyword evidence="9 11" id="KW-0472">Membrane</keyword>
<comment type="caution">
    <text evidence="12">The sequence shown here is derived from an EMBL/GenBank/DDBJ whole genome shotgun (WGS) entry which is preliminary data.</text>
</comment>
<keyword evidence="10 11" id="KW-0961">Cell wall biogenesis/degradation</keyword>
<keyword evidence="2 11" id="KW-1003">Cell membrane</keyword>
<dbReference type="Proteomes" id="UP000262325">
    <property type="component" value="Unassembled WGS sequence"/>
</dbReference>
<evidence type="ECO:0000313" key="12">
    <source>
        <dbReference type="EMBL" id="HCW94095.1"/>
    </source>
</evidence>
<evidence type="ECO:0000256" key="10">
    <source>
        <dbReference type="ARBA" id="ARBA00023316"/>
    </source>
</evidence>
<evidence type="ECO:0000313" key="13">
    <source>
        <dbReference type="Proteomes" id="UP000262325"/>
    </source>
</evidence>
<comment type="similarity">
    <text evidence="11">Belongs to the SEDS family. MrdB/RodA subfamily.</text>
</comment>
<dbReference type="HAMAP" id="MF_02079">
    <property type="entry name" value="PGT_RodA"/>
    <property type="match status" value="1"/>
</dbReference>
<dbReference type="GO" id="GO:0009252">
    <property type="term" value="P:peptidoglycan biosynthetic process"/>
    <property type="evidence" value="ECO:0007669"/>
    <property type="project" value="UniProtKB-UniRule"/>
</dbReference>
<evidence type="ECO:0000256" key="2">
    <source>
        <dbReference type="ARBA" id="ARBA00022475"/>
    </source>
</evidence>
<proteinExistence type="inferred from homology"/>
<evidence type="ECO:0000256" key="7">
    <source>
        <dbReference type="ARBA" id="ARBA00022984"/>
    </source>
</evidence>
<dbReference type="EMBL" id="DPPF01000224">
    <property type="protein sequence ID" value="HCW94095.1"/>
    <property type="molecule type" value="Genomic_DNA"/>
</dbReference>
<dbReference type="GO" id="GO:0032153">
    <property type="term" value="C:cell division site"/>
    <property type="evidence" value="ECO:0007669"/>
    <property type="project" value="TreeGrafter"/>
</dbReference>
<keyword evidence="8 11" id="KW-1133">Transmembrane helix</keyword>
<reference evidence="12 13" key="1">
    <citation type="journal article" date="2018" name="Nat. Biotechnol.">
        <title>A standardized bacterial taxonomy based on genome phylogeny substantially revises the tree of life.</title>
        <authorList>
            <person name="Parks D.H."/>
            <person name="Chuvochina M."/>
            <person name="Waite D.W."/>
            <person name="Rinke C."/>
            <person name="Skarshewski A."/>
            <person name="Chaumeil P.A."/>
            <person name="Hugenholtz P."/>
        </authorList>
    </citation>
    <scope>NUCLEOTIDE SEQUENCE [LARGE SCALE GENOMIC DNA]</scope>
    <source>
        <strain evidence="12">UBA8672</strain>
    </source>
</reference>
<dbReference type="PANTHER" id="PTHR30474">
    <property type="entry name" value="CELL CYCLE PROTEIN"/>
    <property type="match status" value="1"/>
</dbReference>
<evidence type="ECO:0000256" key="5">
    <source>
        <dbReference type="ARBA" id="ARBA00022692"/>
    </source>
</evidence>
<comment type="pathway">
    <text evidence="11">Cell wall biogenesis; peptidoglycan biosynthesis.</text>
</comment>
<evidence type="ECO:0000256" key="4">
    <source>
        <dbReference type="ARBA" id="ARBA00022679"/>
    </source>
</evidence>
<dbReference type="GO" id="GO:0005886">
    <property type="term" value="C:plasma membrane"/>
    <property type="evidence" value="ECO:0007669"/>
    <property type="project" value="UniProtKB-SubCell"/>
</dbReference>
<dbReference type="InterPro" id="IPR018365">
    <property type="entry name" value="Cell_cycle_FtsW-rel_CS"/>
</dbReference>
<evidence type="ECO:0000256" key="8">
    <source>
        <dbReference type="ARBA" id="ARBA00022989"/>
    </source>
</evidence>
<comment type="subcellular location">
    <subcellularLocation>
        <location evidence="11">Cell membrane</location>
        <topology evidence="11">Multi-pass membrane protein</topology>
    </subcellularLocation>
    <subcellularLocation>
        <location evidence="1">Membrane</location>
        <topology evidence="1">Multi-pass membrane protein</topology>
    </subcellularLocation>
</comment>
<name>A0A3D5QE12_FLESI</name>
<evidence type="ECO:0000256" key="1">
    <source>
        <dbReference type="ARBA" id="ARBA00004141"/>
    </source>
</evidence>
<keyword evidence="6 11" id="KW-0133">Cell shape</keyword>
<dbReference type="InterPro" id="IPR001182">
    <property type="entry name" value="FtsW/RodA"/>
</dbReference>
<evidence type="ECO:0000256" key="11">
    <source>
        <dbReference type="HAMAP-Rule" id="MF_02079"/>
    </source>
</evidence>
<sequence>MFQIDKRHVVNFDYILFSQTVLLLFLGIIAIYSASYNLQLQQSGDYYLKQITWSVIGIAFFLAFSFISYKRLISWTAVIYTLGVISLVYVLIFGDVNMGAKRWIDIGGFSLQPSEFFKVAWVITLGRVFKDIGMKNFSFFPILKKFIPAVPPLLLIFLQPDLGTAVIFLAVWGIVLLYRGITKYTFFAIVAILLVSIPVIWANMHDYQRQRVVTFLNPEADPFGAGYHVIQSKIAVGSGGLTGKGYLQGTQSHLKFLPEKHTDFIFSVIGEEFGLVGAAVILLCFLSLLARILFISAYSKEPTAKIMCVAVFAFIFFQFFVNASMVVGMMPVVGIPMPFISYGGSSLVTFMSMLGIVNSIAMRRYDRPADF</sequence>
<feature type="transmembrane region" description="Helical" evidence="11">
    <location>
        <begin position="153"/>
        <end position="177"/>
    </location>
</feature>
<dbReference type="AlphaFoldDB" id="A0A3D5QE12"/>
<dbReference type="NCBIfam" id="NF037961">
    <property type="entry name" value="RodA_shape"/>
    <property type="match status" value="1"/>
</dbReference>
<dbReference type="GO" id="GO:0008360">
    <property type="term" value="P:regulation of cell shape"/>
    <property type="evidence" value="ECO:0007669"/>
    <property type="project" value="UniProtKB-KW"/>
</dbReference>
<accession>A0A3D5QE12</accession>
<feature type="transmembrane region" description="Helical" evidence="11">
    <location>
        <begin position="339"/>
        <end position="361"/>
    </location>
</feature>
<dbReference type="UniPathway" id="UPA00219"/>
<organism evidence="12 13">
    <name type="scientific">Flexistipes sinusarabici</name>
    <dbReference type="NCBI Taxonomy" id="2352"/>
    <lineage>
        <taxon>Bacteria</taxon>
        <taxon>Pseudomonadati</taxon>
        <taxon>Deferribacterota</taxon>
        <taxon>Deferribacteres</taxon>
        <taxon>Deferribacterales</taxon>
        <taxon>Flexistipitaceae</taxon>
        <taxon>Flexistipes</taxon>
    </lineage>
</organism>
<dbReference type="GO" id="GO:0008955">
    <property type="term" value="F:peptidoglycan glycosyltransferase activity"/>
    <property type="evidence" value="ECO:0007669"/>
    <property type="project" value="UniProtKB-UniRule"/>
</dbReference>
<feature type="transmembrane region" description="Helical" evidence="11">
    <location>
        <begin position="306"/>
        <end position="327"/>
    </location>
</feature>
<dbReference type="EC" id="2.4.99.28" evidence="11"/>
<comment type="function">
    <text evidence="11">Peptidoglycan polymerase that is essential for cell wall elongation.</text>
</comment>
<keyword evidence="7 11" id="KW-0573">Peptidoglycan synthesis</keyword>
<feature type="transmembrane region" description="Helical" evidence="11">
    <location>
        <begin position="273"/>
        <end position="294"/>
    </location>
</feature>
<feature type="transmembrane region" description="Helical" evidence="11">
    <location>
        <begin position="184"/>
        <end position="204"/>
    </location>
</feature>
<feature type="transmembrane region" description="Helical" evidence="11">
    <location>
        <begin position="46"/>
        <end position="67"/>
    </location>
</feature>
<feature type="transmembrane region" description="Helical" evidence="11">
    <location>
        <begin position="12"/>
        <end position="34"/>
    </location>
</feature>